<dbReference type="InterPro" id="IPR056798">
    <property type="entry name" value="ADH_Fe_C"/>
</dbReference>
<dbReference type="SUPFAM" id="SSF56796">
    <property type="entry name" value="Dehydroquinate synthase-like"/>
    <property type="match status" value="1"/>
</dbReference>
<dbReference type="Pfam" id="PF25137">
    <property type="entry name" value="ADH_Fe_C"/>
    <property type="match status" value="1"/>
</dbReference>
<keyword evidence="1" id="KW-0560">Oxidoreductase</keyword>
<dbReference type="GO" id="GO:0004022">
    <property type="term" value="F:alcohol dehydrogenase (NAD+) activity"/>
    <property type="evidence" value="ECO:0007669"/>
    <property type="project" value="TreeGrafter"/>
</dbReference>
<proteinExistence type="predicted"/>
<dbReference type="GO" id="GO:0046872">
    <property type="term" value="F:metal ion binding"/>
    <property type="evidence" value="ECO:0007669"/>
    <property type="project" value="InterPro"/>
</dbReference>
<feature type="domain" description="Alcohol dehydrogenase iron-type/glycerol dehydrogenase GldA" evidence="2">
    <location>
        <begin position="11"/>
        <end position="177"/>
    </location>
</feature>
<keyword evidence="5" id="KW-1185">Reference proteome</keyword>
<evidence type="ECO:0000313" key="5">
    <source>
        <dbReference type="Proteomes" id="UP000276982"/>
    </source>
</evidence>
<dbReference type="Gene3D" id="3.40.50.1970">
    <property type="match status" value="1"/>
</dbReference>
<dbReference type="InterPro" id="IPR001670">
    <property type="entry name" value="ADH_Fe/GldA"/>
</dbReference>
<dbReference type="Gene3D" id="1.20.1090.10">
    <property type="entry name" value="Dehydroquinate synthase-like - alpha domain"/>
    <property type="match status" value="1"/>
</dbReference>
<dbReference type="Pfam" id="PF00465">
    <property type="entry name" value="Fe-ADH"/>
    <property type="match status" value="1"/>
</dbReference>
<dbReference type="FunFam" id="1.20.1090.10:FF:000001">
    <property type="entry name" value="Aldehyde-alcohol dehydrogenase"/>
    <property type="match status" value="1"/>
</dbReference>
<gene>
    <name evidence="4" type="ORF">EHW90_01100</name>
</gene>
<dbReference type="EMBL" id="RRCM01000001">
    <property type="protein sequence ID" value="RRJ15675.1"/>
    <property type="molecule type" value="Genomic_DNA"/>
</dbReference>
<organism evidence="4 5">
    <name type="scientific">Lachnoanaerobaculum orale</name>
    <dbReference type="NCBI Taxonomy" id="979627"/>
    <lineage>
        <taxon>Bacteria</taxon>
        <taxon>Bacillati</taxon>
        <taxon>Bacillota</taxon>
        <taxon>Clostridia</taxon>
        <taxon>Lachnospirales</taxon>
        <taxon>Lachnospiraceae</taxon>
        <taxon>Lachnoanaerobaculum</taxon>
    </lineage>
</organism>
<dbReference type="RefSeq" id="WP_124950560.1">
    <property type="nucleotide sequence ID" value="NZ_RRCM01000001.1"/>
</dbReference>
<name>A0A3P3Q3F2_9FIRM</name>
<dbReference type="PROSITE" id="PS00913">
    <property type="entry name" value="ADH_IRON_1"/>
    <property type="match status" value="1"/>
</dbReference>
<evidence type="ECO:0000256" key="1">
    <source>
        <dbReference type="ARBA" id="ARBA00023002"/>
    </source>
</evidence>
<dbReference type="PANTHER" id="PTHR11496">
    <property type="entry name" value="ALCOHOL DEHYDROGENASE"/>
    <property type="match status" value="1"/>
</dbReference>
<dbReference type="PANTHER" id="PTHR11496:SF83">
    <property type="entry name" value="HYDROXYACID-OXOACID TRANSHYDROGENASE, MITOCHONDRIAL"/>
    <property type="match status" value="1"/>
</dbReference>
<comment type="caution">
    <text evidence="4">The sequence shown here is derived from an EMBL/GenBank/DDBJ whole genome shotgun (WGS) entry which is preliminary data.</text>
</comment>
<dbReference type="InterPro" id="IPR018211">
    <property type="entry name" value="ADH_Fe_CS"/>
</dbReference>
<protein>
    <submittedName>
        <fullName evidence="4">Iron-containing alcohol dehydrogenase</fullName>
    </submittedName>
</protein>
<dbReference type="AlphaFoldDB" id="A0A3P3Q3F2"/>
<dbReference type="Proteomes" id="UP000276982">
    <property type="component" value="Unassembled WGS sequence"/>
</dbReference>
<reference evidence="4 5" key="1">
    <citation type="submission" date="2018-11" db="EMBL/GenBank/DDBJ databases">
        <title>Genome sequencing of Lachnoanaerobaculum orale DSM 24553T.</title>
        <authorList>
            <person name="Kook J.-K."/>
            <person name="Park S.-N."/>
            <person name="Lim Y.K."/>
        </authorList>
    </citation>
    <scope>NUCLEOTIDE SEQUENCE [LARGE SCALE GENOMIC DNA]</scope>
    <source>
        <strain evidence="4 5">DSM 24553</strain>
    </source>
</reference>
<dbReference type="InterPro" id="IPR039697">
    <property type="entry name" value="Alcohol_dehydrogenase_Fe"/>
</dbReference>
<dbReference type="PROSITE" id="PS00060">
    <property type="entry name" value="ADH_IRON_2"/>
    <property type="match status" value="1"/>
</dbReference>
<dbReference type="CDD" id="cd08179">
    <property type="entry name" value="NADPH_BDH"/>
    <property type="match status" value="1"/>
</dbReference>
<evidence type="ECO:0000259" key="3">
    <source>
        <dbReference type="Pfam" id="PF25137"/>
    </source>
</evidence>
<dbReference type="InterPro" id="IPR034802">
    <property type="entry name" value="NADPH_BDH"/>
</dbReference>
<evidence type="ECO:0000313" key="4">
    <source>
        <dbReference type="EMBL" id="RRJ15675.1"/>
    </source>
</evidence>
<dbReference type="FunFam" id="3.40.50.1970:FF:000003">
    <property type="entry name" value="Alcohol dehydrogenase, iron-containing"/>
    <property type="match status" value="1"/>
</dbReference>
<evidence type="ECO:0000259" key="2">
    <source>
        <dbReference type="Pfam" id="PF00465"/>
    </source>
</evidence>
<feature type="domain" description="Fe-containing alcohol dehydrogenase-like C-terminal" evidence="3">
    <location>
        <begin position="189"/>
        <end position="376"/>
    </location>
</feature>
<sequence length="385" mass="41989">MMRPMKLAGSELVFGNGSLEYIKSVNCERAAIVVGGSSMEKNGTLEKVEALFKEADVVTTVISGVEPDPSIETVLRGAKEMVEFNPDLIVGLGGGSAMDAAKAMWIFYEHPDLKGLQDILPPNTFPKLRKRARLCCIPSTSGTASEVSRSIVITENSTGLKYGIGNMEMMPDIAICDGDITVSMPSKITAETGMDALTHALEALVSNRANYLSDILAKAAINDIFKFLPKAYKNGEDKEARELMLQASMVAGLAFTNVSLGIVHSMAHTLGSVYHISHGLADAIILPYVISYNKQSEIAKEIYKNISDELGIGDIEFEVKRLNKELNIPEKLSELIPNREDYISKLDILADFAKKDGCTKTNPVIPEIEGFKELFIKVYDGSKEN</sequence>
<accession>A0A3P3Q3F2</accession>